<dbReference type="EMBL" id="CM016558">
    <property type="protein sequence ID" value="TKW03157.1"/>
    <property type="molecule type" value="Genomic_DNA"/>
</dbReference>
<evidence type="ECO:0000313" key="2">
    <source>
        <dbReference type="EMBL" id="TKW03157.1"/>
    </source>
</evidence>
<dbReference type="Proteomes" id="UP000298652">
    <property type="component" value="Chromosome 7"/>
</dbReference>
<feature type="region of interest" description="Disordered" evidence="1">
    <location>
        <begin position="1"/>
        <end position="67"/>
    </location>
</feature>
<protein>
    <submittedName>
        <fullName evidence="2">Uncharacterized protein</fullName>
    </submittedName>
</protein>
<feature type="compositionally biased region" description="Low complexity" evidence="1">
    <location>
        <begin position="15"/>
        <end position="25"/>
    </location>
</feature>
<feature type="compositionally biased region" description="Basic residues" evidence="1">
    <location>
        <begin position="26"/>
        <end position="38"/>
    </location>
</feature>
<reference evidence="2" key="1">
    <citation type="submission" date="2019-03" db="EMBL/GenBank/DDBJ databases">
        <title>WGS assembly of Setaria viridis.</title>
        <authorList>
            <person name="Huang P."/>
            <person name="Jenkins J."/>
            <person name="Grimwood J."/>
            <person name="Barry K."/>
            <person name="Healey A."/>
            <person name="Mamidi S."/>
            <person name="Sreedasyam A."/>
            <person name="Shu S."/>
            <person name="Feldman M."/>
            <person name="Wu J."/>
            <person name="Yu Y."/>
            <person name="Chen C."/>
            <person name="Johnson J."/>
            <person name="Rokhsar D."/>
            <person name="Baxter I."/>
            <person name="Schmutz J."/>
            <person name="Brutnell T."/>
            <person name="Kellogg E."/>
        </authorList>
    </citation>
    <scope>NUCLEOTIDE SEQUENCE [LARGE SCALE GENOMIC DNA]</scope>
</reference>
<gene>
    <name evidence="2" type="ORF">SEVIR_7G004600v2</name>
</gene>
<name>A0A4U6TZ95_SETVI</name>
<proteinExistence type="predicted"/>
<keyword evidence="3" id="KW-1185">Reference proteome</keyword>
<sequence length="111" mass="12219">MRRKARSCAARHARSSSACSDQAAPRRWRRPRLSRRPPWRAPGAPGRTPPPARARPPGTRASAPGTARTPACISLSFLSWPERIDATNTRTNACVWNALGCGPVDTWYSQQ</sequence>
<feature type="compositionally biased region" description="Low complexity" evidence="1">
    <location>
        <begin position="55"/>
        <end position="65"/>
    </location>
</feature>
<evidence type="ECO:0000256" key="1">
    <source>
        <dbReference type="SAM" id="MobiDB-lite"/>
    </source>
</evidence>
<dbReference type="AlphaFoldDB" id="A0A4U6TZ95"/>
<dbReference type="Gramene" id="TKW03157">
    <property type="protein sequence ID" value="TKW03157"/>
    <property type="gene ID" value="SEVIR_7G004600v2"/>
</dbReference>
<organism evidence="2 3">
    <name type="scientific">Setaria viridis</name>
    <name type="common">Green bristlegrass</name>
    <name type="synonym">Setaria italica subsp. viridis</name>
    <dbReference type="NCBI Taxonomy" id="4556"/>
    <lineage>
        <taxon>Eukaryota</taxon>
        <taxon>Viridiplantae</taxon>
        <taxon>Streptophyta</taxon>
        <taxon>Embryophyta</taxon>
        <taxon>Tracheophyta</taxon>
        <taxon>Spermatophyta</taxon>
        <taxon>Magnoliopsida</taxon>
        <taxon>Liliopsida</taxon>
        <taxon>Poales</taxon>
        <taxon>Poaceae</taxon>
        <taxon>PACMAD clade</taxon>
        <taxon>Panicoideae</taxon>
        <taxon>Panicodae</taxon>
        <taxon>Paniceae</taxon>
        <taxon>Cenchrinae</taxon>
        <taxon>Setaria</taxon>
    </lineage>
</organism>
<accession>A0A4U6TZ95</accession>
<evidence type="ECO:0000313" key="3">
    <source>
        <dbReference type="Proteomes" id="UP000298652"/>
    </source>
</evidence>
<feature type="compositionally biased region" description="Basic residues" evidence="1">
    <location>
        <begin position="1"/>
        <end position="14"/>
    </location>
</feature>